<dbReference type="AlphaFoldDB" id="M5EY25"/>
<accession>M5EY25</accession>
<name>M5EY25_9HYPH</name>
<evidence type="ECO:0000313" key="1">
    <source>
        <dbReference type="EMBL" id="CCV08903.1"/>
    </source>
</evidence>
<dbReference type="EMBL" id="CAUM01000150">
    <property type="protein sequence ID" value="CCV08903.1"/>
    <property type="molecule type" value="Genomic_DNA"/>
</dbReference>
<comment type="caution">
    <text evidence="1">The sequence shown here is derived from an EMBL/GenBank/DDBJ whole genome shotgun (WGS) entry which is preliminary data.</text>
</comment>
<evidence type="ECO:0000313" key="2">
    <source>
        <dbReference type="Proteomes" id="UP000012062"/>
    </source>
</evidence>
<proteinExistence type="predicted"/>
<keyword evidence="2" id="KW-1185">Reference proteome</keyword>
<gene>
    <name evidence="1" type="ORF">MESS2_80034</name>
</gene>
<protein>
    <submittedName>
        <fullName evidence="1">Uncharacterized protein</fullName>
    </submittedName>
</protein>
<dbReference type="Proteomes" id="UP000012062">
    <property type="component" value="Unassembled WGS sequence"/>
</dbReference>
<organism evidence="1 2">
    <name type="scientific">Mesorhizobium metallidurans STM 2683</name>
    <dbReference type="NCBI Taxonomy" id="1297569"/>
    <lineage>
        <taxon>Bacteria</taxon>
        <taxon>Pseudomonadati</taxon>
        <taxon>Pseudomonadota</taxon>
        <taxon>Alphaproteobacteria</taxon>
        <taxon>Hyphomicrobiales</taxon>
        <taxon>Phyllobacteriaceae</taxon>
        <taxon>Mesorhizobium</taxon>
    </lineage>
</organism>
<reference evidence="1 2" key="1">
    <citation type="submission" date="2013-02" db="EMBL/GenBank/DDBJ databases">
        <authorList>
            <person name="Genoscope - CEA"/>
        </authorList>
    </citation>
    <scope>NUCLEOTIDE SEQUENCE [LARGE SCALE GENOMIC DNA]</scope>
    <source>
        <strain evidence="1 2">STM 2683</strain>
    </source>
</reference>
<sequence>MPDMAAIWVWNFMSAAMKASESPRAPRCSATVALSRSTSSAVAFSAASLTMPRSKKMRAFLRCSSVSFDDDRMILAAPSTCLMIDLAVNCSTLARSPCEIATSPILLSACIASRIAGLPTSKRSISSRSDGMSSPGCNSPLVIRRFSLTKTSSESLRRTIGSERFIVANHSLDRYLFSIAAMIPGMPAGRDIACNTYVLIIPDFEDQGTFFELLTT</sequence>
<dbReference type="STRING" id="1297569.MESS2_80034"/>